<feature type="transmembrane region" description="Helical" evidence="2">
    <location>
        <begin position="55"/>
        <end position="76"/>
    </location>
</feature>
<keyword evidence="2" id="KW-1133">Transmembrane helix</keyword>
<keyword evidence="2" id="KW-0812">Transmembrane</keyword>
<reference evidence="3 4" key="1">
    <citation type="submission" date="2017-09" db="EMBL/GenBank/DDBJ databases">
        <title>A multilocus sequence analysis scheme for characterization of bacteria in the genus Thioclava.</title>
        <authorList>
            <person name="Liu Y."/>
            <person name="Shao Z."/>
        </authorList>
    </citation>
    <scope>NUCLEOTIDE SEQUENCE [LARGE SCALE GENOMIC DNA]</scope>
    <source>
        <strain evidence="3 4">CAU 1312</strain>
    </source>
</reference>
<accession>A0A2A4CML6</accession>
<keyword evidence="4" id="KW-1185">Reference proteome</keyword>
<organism evidence="3 4">
    <name type="scientific">Pseudothioclava arenosa</name>
    <dbReference type="NCBI Taxonomy" id="1795308"/>
    <lineage>
        <taxon>Bacteria</taxon>
        <taxon>Pseudomonadati</taxon>
        <taxon>Pseudomonadota</taxon>
        <taxon>Alphaproteobacteria</taxon>
        <taxon>Rhodobacterales</taxon>
        <taxon>Paracoccaceae</taxon>
        <taxon>Pseudothioclava</taxon>
    </lineage>
</organism>
<proteinExistence type="predicted"/>
<evidence type="ECO:0000256" key="2">
    <source>
        <dbReference type="SAM" id="Phobius"/>
    </source>
</evidence>
<dbReference type="Proteomes" id="UP000243507">
    <property type="component" value="Unassembled WGS sequence"/>
</dbReference>
<protein>
    <submittedName>
        <fullName evidence="3">Uncharacterized protein</fullName>
    </submittedName>
</protein>
<keyword evidence="2" id="KW-0472">Membrane</keyword>
<name>A0A2A4CML6_9RHOB</name>
<comment type="caution">
    <text evidence="3">The sequence shown here is derived from an EMBL/GenBank/DDBJ whole genome shotgun (WGS) entry which is preliminary data.</text>
</comment>
<gene>
    <name evidence="3" type="ORF">CLN94_05590</name>
</gene>
<dbReference type="EMBL" id="NTJD01000003">
    <property type="protein sequence ID" value="PCD77233.1"/>
    <property type="molecule type" value="Genomic_DNA"/>
</dbReference>
<sequence>MSADLSDGEGAARGGSAPALRAPPEYFKLDETFDEPLFRVAVRPHLGLSTEVTRMGFWGGIAILGGMLAVASLLVWRGFRTPPDDTNNRAKGGGAKWDYWRD</sequence>
<evidence type="ECO:0000256" key="1">
    <source>
        <dbReference type="SAM" id="MobiDB-lite"/>
    </source>
</evidence>
<evidence type="ECO:0000313" key="3">
    <source>
        <dbReference type="EMBL" id="PCD77233.1"/>
    </source>
</evidence>
<dbReference type="AlphaFoldDB" id="A0A2A4CML6"/>
<feature type="region of interest" description="Disordered" evidence="1">
    <location>
        <begin position="1"/>
        <end position="21"/>
    </location>
</feature>
<evidence type="ECO:0000313" key="4">
    <source>
        <dbReference type="Proteomes" id="UP000243507"/>
    </source>
</evidence>